<dbReference type="AlphaFoldDB" id="A0AAQ3WF68"/>
<evidence type="ECO:0000313" key="4">
    <source>
        <dbReference type="Proteomes" id="UP001341281"/>
    </source>
</evidence>
<feature type="coiled-coil region" evidence="1">
    <location>
        <begin position="163"/>
        <end position="190"/>
    </location>
</feature>
<dbReference type="EMBL" id="CP144746">
    <property type="protein sequence ID" value="WVZ59397.1"/>
    <property type="molecule type" value="Genomic_DNA"/>
</dbReference>
<dbReference type="GO" id="GO:0005829">
    <property type="term" value="C:cytosol"/>
    <property type="evidence" value="ECO:0007669"/>
    <property type="project" value="GOC"/>
</dbReference>
<dbReference type="GO" id="GO:0000938">
    <property type="term" value="C:GARP complex"/>
    <property type="evidence" value="ECO:0007669"/>
    <property type="project" value="TreeGrafter"/>
</dbReference>
<keyword evidence="1" id="KW-0175">Coiled coil</keyword>
<dbReference type="InterPro" id="IPR007258">
    <property type="entry name" value="Vps52"/>
</dbReference>
<accession>A0AAQ3WF68</accession>
<evidence type="ECO:0000259" key="2">
    <source>
        <dbReference type="Pfam" id="PF04129"/>
    </source>
</evidence>
<protein>
    <recommendedName>
        <fullName evidence="2">Vps52 coiled-coil domain-containing protein</fullName>
    </recommendedName>
</protein>
<reference evidence="3 4" key="1">
    <citation type="submission" date="2024-02" db="EMBL/GenBank/DDBJ databases">
        <title>High-quality chromosome-scale genome assembly of Pensacola bahiagrass (Paspalum notatum Flugge var. saurae).</title>
        <authorList>
            <person name="Vega J.M."/>
            <person name="Podio M."/>
            <person name="Orjuela J."/>
            <person name="Siena L.A."/>
            <person name="Pessino S.C."/>
            <person name="Combes M.C."/>
            <person name="Mariac C."/>
            <person name="Albertini E."/>
            <person name="Pupilli F."/>
            <person name="Ortiz J.P.A."/>
            <person name="Leblanc O."/>
        </authorList>
    </citation>
    <scope>NUCLEOTIDE SEQUENCE [LARGE SCALE GENOMIC DNA]</scope>
    <source>
        <strain evidence="3">R1</strain>
        <tissue evidence="3">Leaf</tissue>
    </source>
</reference>
<dbReference type="PANTHER" id="PTHR14190">
    <property type="entry name" value="SUPPRESSOR OF ACTIN MUTATIONS 2/VACUOLAR PROTEIN SORTING 52"/>
    <property type="match status" value="1"/>
</dbReference>
<dbReference type="Proteomes" id="UP001341281">
    <property type="component" value="Chromosome 02"/>
</dbReference>
<dbReference type="GO" id="GO:0042147">
    <property type="term" value="P:retrograde transport, endosome to Golgi"/>
    <property type="evidence" value="ECO:0007669"/>
    <property type="project" value="TreeGrafter"/>
</dbReference>
<dbReference type="GO" id="GO:0032456">
    <property type="term" value="P:endocytic recycling"/>
    <property type="evidence" value="ECO:0007669"/>
    <property type="project" value="TreeGrafter"/>
</dbReference>
<dbReference type="PANTHER" id="PTHR14190:SF11">
    <property type="entry name" value="OS10G0488300 PROTEIN"/>
    <property type="match status" value="1"/>
</dbReference>
<sequence>MAGGVHEQRIEQQFRGFFSFDEDSESEDISLDELEEELEEHKDYDVLITILTNGEKQRGMATLVEGNLGHIEESLIEDYIEDNDSLVLLHDQIHDCDIILSQIESFLSGFQVHIGSISSEIRSLQEKSLDISVKLKNRKVNDGYARSLEILSKKLRFVQVNPLINASKALKDIKQELERLRQKAVSKRSLEKSHCFIKFSKLVMSNRRLLCLENYFDKCDEKTLWIDGTRPHHIARCYVEFTASLVELSAECGDGQEAGDEAKKLQTYFEEKLETEDLIFCTERTNIADVEPLVKNFAVKWRSALELLHNEVKGYIQLRHTNPVS</sequence>
<keyword evidence="4" id="KW-1185">Reference proteome</keyword>
<feature type="domain" description="Vps52 coiled-coil" evidence="2">
    <location>
        <begin position="78"/>
        <end position="141"/>
    </location>
</feature>
<name>A0AAQ3WF68_PASNO</name>
<dbReference type="Pfam" id="PF04129">
    <property type="entry name" value="Vps52_CC"/>
    <property type="match status" value="1"/>
</dbReference>
<proteinExistence type="predicted"/>
<gene>
    <name evidence="3" type="ORF">U9M48_009543</name>
</gene>
<dbReference type="GO" id="GO:0019905">
    <property type="term" value="F:syntaxin binding"/>
    <property type="evidence" value="ECO:0007669"/>
    <property type="project" value="TreeGrafter"/>
</dbReference>
<organism evidence="3 4">
    <name type="scientific">Paspalum notatum var. saurae</name>
    <dbReference type="NCBI Taxonomy" id="547442"/>
    <lineage>
        <taxon>Eukaryota</taxon>
        <taxon>Viridiplantae</taxon>
        <taxon>Streptophyta</taxon>
        <taxon>Embryophyta</taxon>
        <taxon>Tracheophyta</taxon>
        <taxon>Spermatophyta</taxon>
        <taxon>Magnoliopsida</taxon>
        <taxon>Liliopsida</taxon>
        <taxon>Poales</taxon>
        <taxon>Poaceae</taxon>
        <taxon>PACMAD clade</taxon>
        <taxon>Panicoideae</taxon>
        <taxon>Andropogonodae</taxon>
        <taxon>Paspaleae</taxon>
        <taxon>Paspalinae</taxon>
        <taxon>Paspalum</taxon>
    </lineage>
</organism>
<dbReference type="InterPro" id="IPR048319">
    <property type="entry name" value="Vps52_CC"/>
</dbReference>
<evidence type="ECO:0000256" key="1">
    <source>
        <dbReference type="SAM" id="Coils"/>
    </source>
</evidence>
<dbReference type="GO" id="GO:0006896">
    <property type="term" value="P:Golgi to vacuole transport"/>
    <property type="evidence" value="ECO:0007669"/>
    <property type="project" value="TreeGrafter"/>
</dbReference>
<evidence type="ECO:0000313" key="3">
    <source>
        <dbReference type="EMBL" id="WVZ59397.1"/>
    </source>
</evidence>